<evidence type="ECO:0000313" key="2">
    <source>
        <dbReference type="Proteomes" id="UP001221757"/>
    </source>
</evidence>
<name>A0AAD7CHF3_MYCRO</name>
<keyword evidence="2" id="KW-1185">Reference proteome</keyword>
<accession>A0AAD7CHF3</accession>
<proteinExistence type="predicted"/>
<evidence type="ECO:0000313" key="1">
    <source>
        <dbReference type="EMBL" id="KAJ7649240.1"/>
    </source>
</evidence>
<organism evidence="1 2">
    <name type="scientific">Mycena rosella</name>
    <name type="common">Pink bonnet</name>
    <name type="synonym">Agaricus rosellus</name>
    <dbReference type="NCBI Taxonomy" id="1033263"/>
    <lineage>
        <taxon>Eukaryota</taxon>
        <taxon>Fungi</taxon>
        <taxon>Dikarya</taxon>
        <taxon>Basidiomycota</taxon>
        <taxon>Agaricomycotina</taxon>
        <taxon>Agaricomycetes</taxon>
        <taxon>Agaricomycetidae</taxon>
        <taxon>Agaricales</taxon>
        <taxon>Marasmiineae</taxon>
        <taxon>Mycenaceae</taxon>
        <taxon>Mycena</taxon>
    </lineage>
</organism>
<dbReference type="InterPro" id="IPR012337">
    <property type="entry name" value="RNaseH-like_sf"/>
</dbReference>
<protein>
    <recommendedName>
        <fullName evidence="3">HAT C-terminal dimerisation domain-containing protein</fullName>
    </recommendedName>
</protein>
<reference evidence="1" key="1">
    <citation type="submission" date="2023-03" db="EMBL/GenBank/DDBJ databases">
        <title>Massive genome expansion in bonnet fungi (Mycena s.s.) driven by repeated elements and novel gene families across ecological guilds.</title>
        <authorList>
            <consortium name="Lawrence Berkeley National Laboratory"/>
            <person name="Harder C.B."/>
            <person name="Miyauchi S."/>
            <person name="Viragh M."/>
            <person name="Kuo A."/>
            <person name="Thoen E."/>
            <person name="Andreopoulos B."/>
            <person name="Lu D."/>
            <person name="Skrede I."/>
            <person name="Drula E."/>
            <person name="Henrissat B."/>
            <person name="Morin E."/>
            <person name="Kohler A."/>
            <person name="Barry K."/>
            <person name="LaButti K."/>
            <person name="Morin E."/>
            <person name="Salamov A."/>
            <person name="Lipzen A."/>
            <person name="Mereny Z."/>
            <person name="Hegedus B."/>
            <person name="Baldrian P."/>
            <person name="Stursova M."/>
            <person name="Weitz H."/>
            <person name="Taylor A."/>
            <person name="Grigoriev I.V."/>
            <person name="Nagy L.G."/>
            <person name="Martin F."/>
            <person name="Kauserud H."/>
        </authorList>
    </citation>
    <scope>NUCLEOTIDE SEQUENCE</scope>
    <source>
        <strain evidence="1">CBHHK067</strain>
    </source>
</reference>
<dbReference type="AlphaFoldDB" id="A0AAD7CHF3"/>
<gene>
    <name evidence="1" type="ORF">B0H17DRAFT_1215363</name>
</gene>
<dbReference type="SUPFAM" id="SSF53098">
    <property type="entry name" value="Ribonuclease H-like"/>
    <property type="match status" value="1"/>
</dbReference>
<comment type="caution">
    <text evidence="1">The sequence shown here is derived from an EMBL/GenBank/DDBJ whole genome shotgun (WGS) entry which is preliminary data.</text>
</comment>
<dbReference type="Proteomes" id="UP001221757">
    <property type="component" value="Unassembled WGS sequence"/>
</dbReference>
<sequence length="119" mass="13650">MPLGRLINVYTISAPRLKGKIVLSALSVPCECIFSSSKETCTLRRNRLSPALLEILQFLKYMYKQLHLDFTADILAREEDYTIEGNIMEHVIRELMQSGKVQELAELLNNMPPEREIVV</sequence>
<dbReference type="EMBL" id="JARKIE010000367">
    <property type="protein sequence ID" value="KAJ7649240.1"/>
    <property type="molecule type" value="Genomic_DNA"/>
</dbReference>
<evidence type="ECO:0008006" key="3">
    <source>
        <dbReference type="Google" id="ProtNLM"/>
    </source>
</evidence>